<dbReference type="RefSeq" id="WP_066410376.1">
    <property type="nucleotide sequence ID" value="NZ_FKBS01000013.1"/>
</dbReference>
<dbReference type="InterPro" id="IPR036388">
    <property type="entry name" value="WH-like_DNA-bd_sf"/>
</dbReference>
<keyword evidence="1" id="KW-0805">Transcription regulation</keyword>
<dbReference type="SMART" id="SM00345">
    <property type="entry name" value="HTH_GNTR"/>
    <property type="match status" value="1"/>
</dbReference>
<dbReference type="CDD" id="cd07377">
    <property type="entry name" value="WHTH_GntR"/>
    <property type="match status" value="1"/>
</dbReference>
<protein>
    <submittedName>
        <fullName evidence="5">GntR family transcriptional regulator</fullName>
    </submittedName>
</protein>
<dbReference type="GO" id="GO:0003700">
    <property type="term" value="F:DNA-binding transcription factor activity"/>
    <property type="evidence" value="ECO:0007669"/>
    <property type="project" value="InterPro"/>
</dbReference>
<dbReference type="SUPFAM" id="SSF48008">
    <property type="entry name" value="GntR ligand-binding domain-like"/>
    <property type="match status" value="1"/>
</dbReference>
<evidence type="ECO:0000256" key="1">
    <source>
        <dbReference type="ARBA" id="ARBA00023015"/>
    </source>
</evidence>
<dbReference type="EMBL" id="FKBS01000013">
    <property type="protein sequence ID" value="SAI14046.1"/>
    <property type="molecule type" value="Genomic_DNA"/>
</dbReference>
<dbReference type="PANTHER" id="PTHR43537">
    <property type="entry name" value="TRANSCRIPTIONAL REGULATOR, GNTR FAMILY"/>
    <property type="match status" value="1"/>
</dbReference>
<dbReference type="GO" id="GO:0003677">
    <property type="term" value="F:DNA binding"/>
    <property type="evidence" value="ECO:0007669"/>
    <property type="project" value="UniProtKB-KW"/>
</dbReference>
<sequence length="250" mass="27731">MASPEIVSDSLFDSLARPDNLPDEIALQIRQKIVSQAFEPGQRLPTEQELAQRFGVSRNVVREAIARLKLSGYVETRRGVGSFVAAEAGQRAFEILPADLLRADALEHVYQLRVEIEAGAAALAAQHRTEAQLVQLREALQRVDAVGENWRQGADRALDFHMAVCTAANNPYFLRLLSLFGRAVGDAVRTLRYSSTGTDRIAQIEQEHHCIFDAIAARDSDAARAAMREHLSNGMQRRQALLKDQPPPVR</sequence>
<dbReference type="InterPro" id="IPR008920">
    <property type="entry name" value="TF_FadR/GntR_C"/>
</dbReference>
<accession>A0A157MZ78</accession>
<dbReference type="Gene3D" id="1.10.10.10">
    <property type="entry name" value="Winged helix-like DNA-binding domain superfamily/Winged helix DNA-binding domain"/>
    <property type="match status" value="1"/>
</dbReference>
<name>A0A157MZ78_9BORD</name>
<dbReference type="PRINTS" id="PR00035">
    <property type="entry name" value="HTHGNTR"/>
</dbReference>
<dbReference type="Gene3D" id="1.20.120.530">
    <property type="entry name" value="GntR ligand-binding domain-like"/>
    <property type="match status" value="1"/>
</dbReference>
<evidence type="ECO:0000313" key="6">
    <source>
        <dbReference type="Proteomes" id="UP000077037"/>
    </source>
</evidence>
<dbReference type="SUPFAM" id="SSF46785">
    <property type="entry name" value="Winged helix' DNA-binding domain"/>
    <property type="match status" value="1"/>
</dbReference>
<dbReference type="InterPro" id="IPR036390">
    <property type="entry name" value="WH_DNA-bd_sf"/>
</dbReference>
<proteinExistence type="predicted"/>
<dbReference type="InterPro" id="IPR000524">
    <property type="entry name" value="Tscrpt_reg_HTH_GntR"/>
</dbReference>
<dbReference type="InterPro" id="IPR011711">
    <property type="entry name" value="GntR_C"/>
</dbReference>
<dbReference type="AlphaFoldDB" id="A0A157MZ78"/>
<evidence type="ECO:0000256" key="3">
    <source>
        <dbReference type="ARBA" id="ARBA00023163"/>
    </source>
</evidence>
<dbReference type="Pfam" id="PF07729">
    <property type="entry name" value="FCD"/>
    <property type="match status" value="1"/>
</dbReference>
<dbReference type="PANTHER" id="PTHR43537:SF5">
    <property type="entry name" value="UXU OPERON TRANSCRIPTIONAL REGULATOR"/>
    <property type="match status" value="1"/>
</dbReference>
<keyword evidence="3" id="KW-0804">Transcription</keyword>
<gene>
    <name evidence="5" type="primary">lutR_4</name>
    <name evidence="5" type="ORF">SAMEA1982600_01506</name>
</gene>
<organism evidence="5 6">
    <name type="scientific">Bordetella ansorpii</name>
    <dbReference type="NCBI Taxonomy" id="288768"/>
    <lineage>
        <taxon>Bacteria</taxon>
        <taxon>Pseudomonadati</taxon>
        <taxon>Pseudomonadota</taxon>
        <taxon>Betaproteobacteria</taxon>
        <taxon>Burkholderiales</taxon>
        <taxon>Alcaligenaceae</taxon>
        <taxon>Bordetella</taxon>
    </lineage>
</organism>
<evidence type="ECO:0000256" key="2">
    <source>
        <dbReference type="ARBA" id="ARBA00023125"/>
    </source>
</evidence>
<dbReference type="Proteomes" id="UP000077037">
    <property type="component" value="Unassembled WGS sequence"/>
</dbReference>
<evidence type="ECO:0000313" key="5">
    <source>
        <dbReference type="EMBL" id="SAI14046.1"/>
    </source>
</evidence>
<dbReference type="PROSITE" id="PS50949">
    <property type="entry name" value="HTH_GNTR"/>
    <property type="match status" value="1"/>
</dbReference>
<keyword evidence="2" id="KW-0238">DNA-binding</keyword>
<dbReference type="SMART" id="SM00895">
    <property type="entry name" value="FCD"/>
    <property type="match status" value="1"/>
</dbReference>
<dbReference type="OrthoDB" id="5296437at2"/>
<reference evidence="5 6" key="1">
    <citation type="submission" date="2016-03" db="EMBL/GenBank/DDBJ databases">
        <authorList>
            <consortium name="Pathogen Informatics"/>
        </authorList>
    </citation>
    <scope>NUCLEOTIDE SEQUENCE [LARGE SCALE GENOMIC DNA]</scope>
    <source>
        <strain evidence="5 6">NCTC13364</strain>
    </source>
</reference>
<feature type="domain" description="HTH gntR-type" evidence="4">
    <location>
        <begin position="19"/>
        <end position="87"/>
    </location>
</feature>
<dbReference type="Pfam" id="PF00392">
    <property type="entry name" value="GntR"/>
    <property type="match status" value="1"/>
</dbReference>
<evidence type="ECO:0000259" key="4">
    <source>
        <dbReference type="PROSITE" id="PS50949"/>
    </source>
</evidence>